<accession>A0ABD0M0V0</accession>
<dbReference type="SMART" id="SM00192">
    <property type="entry name" value="LDLa"/>
    <property type="match status" value="1"/>
</dbReference>
<evidence type="ECO:0000313" key="5">
    <source>
        <dbReference type="Proteomes" id="UP001519460"/>
    </source>
</evidence>
<proteinExistence type="predicted"/>
<protein>
    <submittedName>
        <fullName evidence="4">Uncharacterized protein</fullName>
    </submittedName>
</protein>
<feature type="transmembrane region" description="Helical" evidence="3">
    <location>
        <begin position="82"/>
        <end position="107"/>
    </location>
</feature>
<dbReference type="Gene3D" id="4.10.400.10">
    <property type="entry name" value="Low-density Lipoprotein Receptor"/>
    <property type="match status" value="1"/>
</dbReference>
<feature type="disulfide bond" evidence="2">
    <location>
        <begin position="52"/>
        <end position="70"/>
    </location>
</feature>
<dbReference type="InterPro" id="IPR042333">
    <property type="entry name" value="LRAD2/Mig-13-like"/>
</dbReference>
<dbReference type="EMBL" id="JACVVK020000011">
    <property type="protein sequence ID" value="KAK7505313.1"/>
    <property type="molecule type" value="Genomic_DNA"/>
</dbReference>
<dbReference type="Pfam" id="PF00057">
    <property type="entry name" value="Ldl_recept_a"/>
    <property type="match status" value="1"/>
</dbReference>
<comment type="caution">
    <text evidence="2">Lacks conserved residue(s) required for the propagation of feature annotation.</text>
</comment>
<dbReference type="InterPro" id="IPR036055">
    <property type="entry name" value="LDL_receptor-like_sf"/>
</dbReference>
<dbReference type="CDD" id="cd00112">
    <property type="entry name" value="LDLa"/>
    <property type="match status" value="1"/>
</dbReference>
<keyword evidence="3" id="KW-1133">Transmembrane helix</keyword>
<keyword evidence="1 2" id="KW-1015">Disulfide bond</keyword>
<dbReference type="InterPro" id="IPR002172">
    <property type="entry name" value="LDrepeatLR_classA_rpt"/>
</dbReference>
<dbReference type="PANTHER" id="PTHR24652">
    <property type="entry name" value="LOW-DENSITY LIPOPROTEIN RECEPTOR CLASS A DOMAIN-CONTAINING PROTEIN 2"/>
    <property type="match status" value="1"/>
</dbReference>
<evidence type="ECO:0000256" key="2">
    <source>
        <dbReference type="PROSITE-ProRule" id="PRU00124"/>
    </source>
</evidence>
<reference evidence="4 5" key="1">
    <citation type="journal article" date="2023" name="Sci. Data">
        <title>Genome assembly of the Korean intertidal mud-creeper Batillaria attramentaria.</title>
        <authorList>
            <person name="Patra A.K."/>
            <person name="Ho P.T."/>
            <person name="Jun S."/>
            <person name="Lee S.J."/>
            <person name="Kim Y."/>
            <person name="Won Y.J."/>
        </authorList>
    </citation>
    <scope>NUCLEOTIDE SEQUENCE [LARGE SCALE GENOMIC DNA]</scope>
    <source>
        <strain evidence="4">Wonlab-2016</strain>
    </source>
</reference>
<comment type="caution">
    <text evidence="4">The sequence shown here is derived from an EMBL/GenBank/DDBJ whole genome shotgun (WGS) entry which is preliminary data.</text>
</comment>
<dbReference type="AlphaFoldDB" id="A0ABD0M0V0"/>
<evidence type="ECO:0000256" key="3">
    <source>
        <dbReference type="SAM" id="Phobius"/>
    </source>
</evidence>
<gene>
    <name evidence="4" type="ORF">BaRGS_00003475</name>
</gene>
<keyword evidence="3" id="KW-0472">Membrane</keyword>
<keyword evidence="3" id="KW-0812">Transmembrane</keyword>
<feature type="disulfide bond" evidence="2">
    <location>
        <begin position="45"/>
        <end position="57"/>
    </location>
</feature>
<dbReference type="Proteomes" id="UP001519460">
    <property type="component" value="Unassembled WGS sequence"/>
</dbReference>
<organism evidence="4 5">
    <name type="scientific">Batillaria attramentaria</name>
    <dbReference type="NCBI Taxonomy" id="370345"/>
    <lineage>
        <taxon>Eukaryota</taxon>
        <taxon>Metazoa</taxon>
        <taxon>Spiralia</taxon>
        <taxon>Lophotrochozoa</taxon>
        <taxon>Mollusca</taxon>
        <taxon>Gastropoda</taxon>
        <taxon>Caenogastropoda</taxon>
        <taxon>Sorbeoconcha</taxon>
        <taxon>Cerithioidea</taxon>
        <taxon>Batillariidae</taxon>
        <taxon>Batillaria</taxon>
    </lineage>
</organism>
<name>A0ABD0M0V0_9CAEN</name>
<keyword evidence="5" id="KW-1185">Reference proteome</keyword>
<dbReference type="PROSITE" id="PS50068">
    <property type="entry name" value="LDLRA_2"/>
    <property type="match status" value="1"/>
</dbReference>
<dbReference type="SUPFAM" id="SSF57424">
    <property type="entry name" value="LDL receptor-like module"/>
    <property type="match status" value="1"/>
</dbReference>
<evidence type="ECO:0000313" key="4">
    <source>
        <dbReference type="EMBL" id="KAK7505313.1"/>
    </source>
</evidence>
<dbReference type="PANTHER" id="PTHR24652:SF69">
    <property type="entry name" value="CUB DOMAIN-CONTAINING PROTEIN"/>
    <property type="match status" value="1"/>
</dbReference>
<sequence>MCNAGLTPTGMYTTTGRDATIKLHKENYLGDQIELIFTAFHLAPCRDGEFQCSNSNCIHEDLYCNDYDNCGDESDQCLLNPAAIAGVVIAAVAIIIIIAVIIAVVLYRRRRRLEKVSG</sequence>
<evidence type="ECO:0000256" key="1">
    <source>
        <dbReference type="ARBA" id="ARBA00023157"/>
    </source>
</evidence>